<dbReference type="Proteomes" id="UP000036959">
    <property type="component" value="Unassembled WGS sequence"/>
</dbReference>
<keyword evidence="3" id="KW-0812">Transmembrane</keyword>
<feature type="domain" description="CusB-like beta-barrel" evidence="4">
    <location>
        <begin position="3"/>
        <end position="72"/>
    </location>
</feature>
<dbReference type="Gene3D" id="2.40.30.170">
    <property type="match status" value="1"/>
</dbReference>
<evidence type="ECO:0000313" key="6">
    <source>
        <dbReference type="Proteomes" id="UP000036959"/>
    </source>
</evidence>
<protein>
    <submittedName>
        <fullName evidence="5">Heavy metal RND efflux outer membrane protein, CzcC family</fullName>
    </submittedName>
</protein>
<dbReference type="NCBIfam" id="TIGR01845">
    <property type="entry name" value="outer_NodT"/>
    <property type="match status" value="1"/>
</dbReference>
<dbReference type="InterPro" id="IPR058792">
    <property type="entry name" value="Beta-barrel_RND_2"/>
</dbReference>
<evidence type="ECO:0000313" key="5">
    <source>
        <dbReference type="EMBL" id="KND62240.1"/>
    </source>
</evidence>
<dbReference type="GO" id="GO:0005886">
    <property type="term" value="C:plasma membrane"/>
    <property type="evidence" value="ECO:0007669"/>
    <property type="project" value="UniProtKB-SubCell"/>
</dbReference>
<comment type="similarity">
    <text evidence="2">Belongs to the membrane fusion protein (MFP) (TC 8.A.1) family.</text>
</comment>
<dbReference type="Pfam" id="PF02321">
    <property type="entry name" value="OEP"/>
    <property type="match status" value="2"/>
</dbReference>
<name>A0A0L0MIU6_9BURK</name>
<dbReference type="AlphaFoldDB" id="A0A0L0MIU6"/>
<reference evidence="6" key="1">
    <citation type="submission" date="2015-06" db="EMBL/GenBank/DDBJ databases">
        <title>Comparative genomics of Burkholderia leaf nodule symbionts.</title>
        <authorList>
            <person name="Carlier A."/>
            <person name="Eberl L."/>
            <person name="Pinto-Carbo M."/>
        </authorList>
    </citation>
    <scope>NUCLEOTIDE SEQUENCE [LARGE SCALE GENOMIC DNA]</scope>
    <source>
        <strain evidence="6">UZHbot4</strain>
    </source>
</reference>
<proteinExistence type="inferred from homology"/>
<keyword evidence="3" id="KW-0472">Membrane</keyword>
<keyword evidence="3" id="KW-0449">Lipoprotein</keyword>
<evidence type="ECO:0000256" key="1">
    <source>
        <dbReference type="ARBA" id="ARBA00007613"/>
    </source>
</evidence>
<keyword evidence="6" id="KW-1185">Reference proteome</keyword>
<dbReference type="PATRIC" id="fig|242163.4.peg.4053"/>
<comment type="subcellular location">
    <subcellularLocation>
        <location evidence="3">Cell membrane</location>
        <topology evidence="3">Lipid-anchor</topology>
    </subcellularLocation>
</comment>
<evidence type="ECO:0000259" key="4">
    <source>
        <dbReference type="Pfam" id="PF25954"/>
    </source>
</evidence>
<dbReference type="FunFam" id="2.40.30.170:FF:000010">
    <property type="entry name" value="Efflux RND transporter periplasmic adaptor subunit"/>
    <property type="match status" value="1"/>
</dbReference>
<comment type="caution">
    <text evidence="5">The sequence shown here is derived from an EMBL/GenBank/DDBJ whole genome shotgun (WGS) entry which is preliminary data.</text>
</comment>
<dbReference type="GO" id="GO:0015562">
    <property type="term" value="F:efflux transmembrane transporter activity"/>
    <property type="evidence" value="ECO:0007669"/>
    <property type="project" value="InterPro"/>
</dbReference>
<dbReference type="Gene3D" id="1.20.1600.10">
    <property type="entry name" value="Outer membrane efflux proteins (OEP)"/>
    <property type="match status" value="1"/>
</dbReference>
<dbReference type="Gene3D" id="2.20.200.10">
    <property type="entry name" value="Outer membrane efflux proteins (OEP)"/>
    <property type="match status" value="1"/>
</dbReference>
<dbReference type="InterPro" id="IPR010131">
    <property type="entry name" value="MdtP/NodT-like"/>
</dbReference>
<sequence>MFVQLPQAYAQNVSVGQDVVVTQAELPGQPFHGKITHISGAIDVPTRSLQVEVRLPNPDGRLRPGAYVQVAVPAVAHARLLVPGNALLFRAEGPRLAVVDSEGHVHLHKIVIAQDLGQSLEIEKRYRGERQDHHQPERFDRGWRSCRDRAAAKAGANEGRIMKRVVIVSFASMLLAACTVGPDYTRPVADTPPAWKTDSYWRLGEPSHAPLALDWWRSFDDATLTDLETQALAQNQTLAAASAHYAQARATLAQTSALGLPEVDLGAQAQRLRVSKNRPLTNYNTLNQSTVQNDVKLAPTVNYDVDLFGRIRREVESARASADQSGDDLANARLVLTTDLASAYFSMRELDAEIDVLNRFVDLQKKALDYVQTQHSLGAVSGLDVLQQQSQLDTTRVQAQLLLSQRAQFEHAIAALVGTPAPQFAIAPALAEQPLPPIPLGVPSDVLQRRPDVASAERAMAAANAQIGVAKAAFFPSLTLNGNIGWESTAFASLISAPSLLWTVGTMASQVLFDGGRRAAAVDFASEGYRATEATYRQTVLNAFQQVQDGIVGLSVLDGAAKQSHAAVEDAQHLLSLANDRYSGGLVAYLDVITAQQQLLTSERQDVQIRGQQRTTSVALVKALGGGWDVQQPAPQETASQSNDKTR</sequence>
<accession>A0A0L0MIU6</accession>
<dbReference type="InterPro" id="IPR003423">
    <property type="entry name" value="OMP_efflux"/>
</dbReference>
<dbReference type="SUPFAM" id="SSF111369">
    <property type="entry name" value="HlyD-like secretion proteins"/>
    <property type="match status" value="1"/>
</dbReference>
<dbReference type="Pfam" id="PF25954">
    <property type="entry name" value="Beta-barrel_RND_2"/>
    <property type="match status" value="1"/>
</dbReference>
<keyword evidence="3" id="KW-1134">Transmembrane beta strand</keyword>
<dbReference type="SUPFAM" id="SSF56954">
    <property type="entry name" value="Outer membrane efflux proteins (OEP)"/>
    <property type="match status" value="1"/>
</dbReference>
<evidence type="ECO:0000256" key="3">
    <source>
        <dbReference type="RuleBase" id="RU362097"/>
    </source>
</evidence>
<evidence type="ECO:0000256" key="2">
    <source>
        <dbReference type="ARBA" id="ARBA00009477"/>
    </source>
</evidence>
<comment type="similarity">
    <text evidence="1 3">Belongs to the outer membrane factor (OMF) (TC 1.B.17) family.</text>
</comment>
<dbReference type="PANTHER" id="PTHR30203">
    <property type="entry name" value="OUTER MEMBRANE CATION EFFLUX PROTEIN"/>
    <property type="match status" value="1"/>
</dbReference>
<gene>
    <name evidence="5" type="ORF">BVER_01882c</name>
</gene>
<keyword evidence="3" id="KW-0564">Palmitate</keyword>
<dbReference type="EMBL" id="LFJJ01000003">
    <property type="protein sequence ID" value="KND62240.1"/>
    <property type="molecule type" value="Genomic_DNA"/>
</dbReference>
<dbReference type="PANTHER" id="PTHR30203:SF33">
    <property type="entry name" value="BLR4455 PROTEIN"/>
    <property type="match status" value="1"/>
</dbReference>
<organism evidence="5 6">
    <name type="scientific">Candidatus Burkholderia verschuerenii</name>
    <dbReference type="NCBI Taxonomy" id="242163"/>
    <lineage>
        <taxon>Bacteria</taxon>
        <taxon>Pseudomonadati</taxon>
        <taxon>Pseudomonadota</taxon>
        <taxon>Betaproteobacteria</taxon>
        <taxon>Burkholderiales</taxon>
        <taxon>Burkholderiaceae</taxon>
        <taxon>Burkholderia</taxon>
    </lineage>
</organism>